<dbReference type="PANTHER" id="PTHR45734:SF10">
    <property type="entry name" value="BLISTERY, ISOFORM A"/>
    <property type="match status" value="1"/>
</dbReference>
<dbReference type="InterPro" id="IPR035892">
    <property type="entry name" value="C2_domain_sf"/>
</dbReference>
<comment type="caution">
    <text evidence="4">The sequence shown here is derived from an EMBL/GenBank/DDBJ whole genome shotgun (WGS) entry which is preliminary data.</text>
</comment>
<dbReference type="InterPro" id="IPR029023">
    <property type="entry name" value="Tensin_phosphatase"/>
</dbReference>
<dbReference type="PANTHER" id="PTHR45734">
    <property type="entry name" value="TENSIN"/>
    <property type="match status" value="1"/>
</dbReference>
<dbReference type="Gene3D" id="3.90.190.10">
    <property type="entry name" value="Protein tyrosine phosphatase superfamily"/>
    <property type="match status" value="1"/>
</dbReference>
<feature type="compositionally biased region" description="Polar residues" evidence="1">
    <location>
        <begin position="684"/>
        <end position="697"/>
    </location>
</feature>
<dbReference type="OrthoDB" id="16692at2759"/>
<feature type="compositionally biased region" description="Acidic residues" evidence="1">
    <location>
        <begin position="873"/>
        <end position="888"/>
    </location>
</feature>
<feature type="compositionally biased region" description="Polar residues" evidence="1">
    <location>
        <begin position="748"/>
        <end position="766"/>
    </location>
</feature>
<dbReference type="InterPro" id="IPR014020">
    <property type="entry name" value="Tensin_C2-dom"/>
</dbReference>
<dbReference type="PROSITE" id="PS51181">
    <property type="entry name" value="PPASE_TENSIN"/>
    <property type="match status" value="1"/>
</dbReference>
<evidence type="ECO:0000313" key="5">
    <source>
        <dbReference type="Proteomes" id="UP000054937"/>
    </source>
</evidence>
<dbReference type="SUPFAM" id="SSF49562">
    <property type="entry name" value="C2 domain (Calcium/lipid-binding domain, CaLB)"/>
    <property type="match status" value="1"/>
</dbReference>
<feature type="compositionally biased region" description="Basic and acidic residues" evidence="1">
    <location>
        <begin position="670"/>
        <end position="683"/>
    </location>
</feature>
<feature type="domain" description="C2 tensin-type" evidence="3">
    <location>
        <begin position="491"/>
        <end position="629"/>
    </location>
</feature>
<protein>
    <submittedName>
        <fullName evidence="4">C2 domain</fullName>
    </submittedName>
</protein>
<evidence type="ECO:0000313" key="4">
    <source>
        <dbReference type="EMBL" id="KRX04032.1"/>
    </source>
</evidence>
<keyword evidence="5" id="KW-1185">Reference proteome</keyword>
<dbReference type="SMART" id="SM01326">
    <property type="entry name" value="PTEN_C2"/>
    <property type="match status" value="1"/>
</dbReference>
<evidence type="ECO:0000259" key="3">
    <source>
        <dbReference type="PROSITE" id="PS51182"/>
    </source>
</evidence>
<sequence length="897" mass="106269">MLNKSNLLNSYSQKSPKKNNILSYNQYLDQKIGQSPNNLQKKSAQNQLQTEATSLQKSKFSSCQIAQYSFTDNVQQSQKYNINDQSAVILSRQKQQQDDNNLFIVQENNRIKKEFIEFNLQKMNKIFQTCFVCEDFQMIENKNLLNVREVANLLKIPRSKFQTFVDTESCDYGVERYFILFYILQGTYYDQIKQIFDVQHDKFQEQKGNINDNYDHLNKKQNLKQNQHKLQKFDNVDKINQTFTNWNQNNLDNQLIKKNYFVSLENVVSEGCIQKINQLDFQKEVKSMDFFKKAFKDVQPALSFFEKKSKQAFKDIEQKIDQNLHKNKINLDKQLIQVTERVYWMPYPSNEQIIPLSKALNEKYGENYFIWNVSEHKYQGFPFNNQIADHNFPGYPSPPLSEIFLICKAILNWLQMDNNNIAIVHCQNTRGRSALILSCLLCLNKKFNHPGEALTYYCRATKTRDQKILFPSQQLYLNYFANIMNGLKLNNKPAYIHKIILSEVPKIIKNQNSKSGQKFKDDGMFRPYVQVFKESKSIYNSLTQTKIQEYNQNDISVWFDMKGLEVNEDALLRCKHYQSNEVRFPVFRTMIHTNFIHNNVLRLLKKDIDFTNNVEVPENFFMDIIFIDQDSLKQQKQKQLELEQIQEQQKEQDQDDNQKENEDDDEKQNEEDLKQNEDDEKQKNQNVQKETLNQDDQVSQKKDENQNINQQASLEYIAQSVKQQFGHTNDNSNYSQILINQKIQSSLRMQISRDSSQTSESDISQQKPKKNRFTIVDDSQKQKLEDSQQAQKPKLIDIINDPVQLNKDLEQKQDNSLNEEQKQLNKIENSTSEKEEKQEQVQDQEQEQEEDEEENENNKLEKNEKIDKFLDELDKDEELEENDDDMDDYLAQLENEN</sequence>
<organism evidence="4 5">
    <name type="scientific">Pseudocohnilembus persalinus</name>
    <name type="common">Ciliate</name>
    <dbReference type="NCBI Taxonomy" id="266149"/>
    <lineage>
        <taxon>Eukaryota</taxon>
        <taxon>Sar</taxon>
        <taxon>Alveolata</taxon>
        <taxon>Ciliophora</taxon>
        <taxon>Intramacronucleata</taxon>
        <taxon>Oligohymenophorea</taxon>
        <taxon>Scuticociliatia</taxon>
        <taxon>Philasterida</taxon>
        <taxon>Pseudocohnilembidae</taxon>
        <taxon>Pseudocohnilembus</taxon>
    </lineage>
</organism>
<dbReference type="SUPFAM" id="SSF52799">
    <property type="entry name" value="(Phosphotyrosine protein) phosphatases II"/>
    <property type="match status" value="1"/>
</dbReference>
<feature type="region of interest" description="Disordered" evidence="1">
    <location>
        <begin position="638"/>
        <end position="705"/>
    </location>
</feature>
<gene>
    <name evidence="4" type="ORF">PPERSA_12479</name>
</gene>
<feature type="region of interest" description="Disordered" evidence="1">
    <location>
        <begin position="748"/>
        <end position="897"/>
    </location>
</feature>
<feature type="compositionally biased region" description="Basic and acidic residues" evidence="1">
    <location>
        <begin position="856"/>
        <end position="872"/>
    </location>
</feature>
<evidence type="ECO:0000259" key="2">
    <source>
        <dbReference type="PROSITE" id="PS51181"/>
    </source>
</evidence>
<feature type="domain" description="Phosphatase tensin-type" evidence="2">
    <location>
        <begin position="324"/>
        <end position="487"/>
    </location>
</feature>
<dbReference type="Proteomes" id="UP000054937">
    <property type="component" value="Unassembled WGS sequence"/>
</dbReference>
<dbReference type="PROSITE" id="PS51182">
    <property type="entry name" value="C2_TENSIN"/>
    <property type="match status" value="1"/>
</dbReference>
<dbReference type="Gene3D" id="2.60.40.1110">
    <property type="match status" value="1"/>
</dbReference>
<accession>A0A0V0QPX4</accession>
<feature type="compositionally biased region" description="Basic and acidic residues" evidence="1">
    <location>
        <begin position="648"/>
        <end position="660"/>
    </location>
</feature>
<dbReference type="Pfam" id="PF10409">
    <property type="entry name" value="PTEN_C2"/>
    <property type="match status" value="1"/>
</dbReference>
<name>A0A0V0QPX4_PSEPJ</name>
<proteinExistence type="predicted"/>
<feature type="compositionally biased region" description="Basic and acidic residues" evidence="1">
    <location>
        <begin position="807"/>
        <end position="840"/>
    </location>
</feature>
<dbReference type="InParanoid" id="A0A0V0QPX4"/>
<dbReference type="EMBL" id="LDAU01000122">
    <property type="protein sequence ID" value="KRX04032.1"/>
    <property type="molecule type" value="Genomic_DNA"/>
</dbReference>
<dbReference type="AlphaFoldDB" id="A0A0V0QPX4"/>
<feature type="compositionally biased region" description="Acidic residues" evidence="1">
    <location>
        <begin position="842"/>
        <end position="855"/>
    </location>
</feature>
<evidence type="ECO:0000256" key="1">
    <source>
        <dbReference type="SAM" id="MobiDB-lite"/>
    </source>
</evidence>
<dbReference type="InterPro" id="IPR051484">
    <property type="entry name" value="Tensin_PTEN_phosphatase"/>
</dbReference>
<reference evidence="4 5" key="1">
    <citation type="journal article" date="2015" name="Sci. Rep.">
        <title>Genome of the facultative scuticociliatosis pathogen Pseudocohnilembus persalinus provides insight into its virulence through horizontal gene transfer.</title>
        <authorList>
            <person name="Xiong J."/>
            <person name="Wang G."/>
            <person name="Cheng J."/>
            <person name="Tian M."/>
            <person name="Pan X."/>
            <person name="Warren A."/>
            <person name="Jiang C."/>
            <person name="Yuan D."/>
            <person name="Miao W."/>
        </authorList>
    </citation>
    <scope>NUCLEOTIDE SEQUENCE [LARGE SCALE GENOMIC DNA]</scope>
    <source>
        <strain evidence="4">36N120E</strain>
    </source>
</reference>
<dbReference type="InterPro" id="IPR029021">
    <property type="entry name" value="Prot-tyrosine_phosphatase-like"/>
</dbReference>